<dbReference type="Proteomes" id="UP001201812">
    <property type="component" value="Unassembled WGS sequence"/>
</dbReference>
<proteinExistence type="predicted"/>
<feature type="compositionally biased region" description="Acidic residues" evidence="2">
    <location>
        <begin position="153"/>
        <end position="197"/>
    </location>
</feature>
<dbReference type="InterPro" id="IPR052637">
    <property type="entry name" value="KLHDC3-like"/>
</dbReference>
<evidence type="ECO:0000313" key="3">
    <source>
        <dbReference type="EMBL" id="KAI1723517.1"/>
    </source>
</evidence>
<evidence type="ECO:0000256" key="2">
    <source>
        <dbReference type="SAM" id="MobiDB-lite"/>
    </source>
</evidence>
<evidence type="ECO:0000256" key="1">
    <source>
        <dbReference type="ARBA" id="ARBA00022441"/>
    </source>
</evidence>
<dbReference type="Pfam" id="PF01344">
    <property type="entry name" value="Kelch_1"/>
    <property type="match status" value="1"/>
</dbReference>
<dbReference type="PANTHER" id="PTHR46461">
    <property type="entry name" value="KELCH DOMAIN-CONTAINING PROTEIN 3"/>
    <property type="match status" value="1"/>
</dbReference>
<sequence>MHWTIHLEGGPRRVNHAAVAIGNQIFSFGGYCSGEVQCRNEPIDVHVLNTVTYRWQRVPSNAERKAQARRNSTGTNVSNTRIPQNAQETIGPSNSLEVPVVRRRARSVAELHPLGQLRYIRPALDSGNDDVTSVEETESEAGSSSSRFSSFIDETDAIDSDEVASLEVDSEDDDDADQPENFSDIDEEDEGSSDYDDPMPRAAVLPRRRHRLQQQQDAYDFLLALQQNILPMNAVNLPPTDQKDPQMPYQRYGHTVVAYKGKAYLWGGRNDEFGSSQLLHEYNPATNEWRVVEVEGGFMPPPRDGHTAVIHKDKMYVFGGFEEHNHRFSQETYVFDFNTRMWQQVNPEGETPQHRDFHTACVLDGKMYVFGGRSDEMGQFHSSQDKYCDELMCLDLSNNHWTVVKTKGQAPCGRRSHSVWTYNGRMYLFGGYQSTNDIHFNDLYEYNPCGNEWRLLNPTGQLRPSPRRRQCTILVGNRVFVFGGTMPRVKNGNNGLIDLADLLVLDLQPSLVTLCSEAMIRYNLHQSCDHLLPLSLRRDLHNMSTVNTISKCSNGSRVECTNG</sequence>
<accession>A0AAD4R875</accession>
<organism evidence="3 4">
    <name type="scientific">Ditylenchus destructor</name>
    <dbReference type="NCBI Taxonomy" id="166010"/>
    <lineage>
        <taxon>Eukaryota</taxon>
        <taxon>Metazoa</taxon>
        <taxon>Ecdysozoa</taxon>
        <taxon>Nematoda</taxon>
        <taxon>Chromadorea</taxon>
        <taxon>Rhabditida</taxon>
        <taxon>Tylenchina</taxon>
        <taxon>Tylenchomorpha</taxon>
        <taxon>Sphaerularioidea</taxon>
        <taxon>Anguinidae</taxon>
        <taxon>Anguininae</taxon>
        <taxon>Ditylenchus</taxon>
    </lineage>
</organism>
<comment type="caution">
    <text evidence="3">The sequence shown here is derived from an EMBL/GenBank/DDBJ whole genome shotgun (WGS) entry which is preliminary data.</text>
</comment>
<feature type="compositionally biased region" description="Low complexity" evidence="2">
    <location>
        <begin position="140"/>
        <end position="150"/>
    </location>
</feature>
<dbReference type="Gene3D" id="2.120.10.80">
    <property type="entry name" value="Kelch-type beta propeller"/>
    <property type="match status" value="3"/>
</dbReference>
<gene>
    <name evidence="3" type="ORF">DdX_03678</name>
</gene>
<keyword evidence="1" id="KW-0880">Kelch repeat</keyword>
<dbReference type="Pfam" id="PF24681">
    <property type="entry name" value="Kelch_KLHDC2_KLHL20_DRC7"/>
    <property type="match status" value="1"/>
</dbReference>
<name>A0AAD4R875_9BILA</name>
<reference evidence="3" key="1">
    <citation type="submission" date="2022-01" db="EMBL/GenBank/DDBJ databases">
        <title>Genome Sequence Resource for Two Populations of Ditylenchus destructor, the Migratory Endoparasitic Phytonematode.</title>
        <authorList>
            <person name="Zhang H."/>
            <person name="Lin R."/>
            <person name="Xie B."/>
        </authorList>
    </citation>
    <scope>NUCLEOTIDE SEQUENCE</scope>
    <source>
        <strain evidence="3">BazhouSP</strain>
    </source>
</reference>
<keyword evidence="4" id="KW-1185">Reference proteome</keyword>
<feature type="region of interest" description="Disordered" evidence="2">
    <location>
        <begin position="124"/>
        <end position="200"/>
    </location>
</feature>
<dbReference type="GO" id="GO:0003682">
    <property type="term" value="F:chromatin binding"/>
    <property type="evidence" value="ECO:0007669"/>
    <property type="project" value="InterPro"/>
</dbReference>
<dbReference type="GO" id="GO:0005737">
    <property type="term" value="C:cytoplasm"/>
    <property type="evidence" value="ECO:0007669"/>
    <property type="project" value="TreeGrafter"/>
</dbReference>
<dbReference type="SUPFAM" id="SSF117281">
    <property type="entry name" value="Kelch motif"/>
    <property type="match status" value="2"/>
</dbReference>
<dbReference type="EMBL" id="JAKKPZ010000003">
    <property type="protein sequence ID" value="KAI1723517.1"/>
    <property type="molecule type" value="Genomic_DNA"/>
</dbReference>
<dbReference type="InterPro" id="IPR015915">
    <property type="entry name" value="Kelch-typ_b-propeller"/>
</dbReference>
<dbReference type="AlphaFoldDB" id="A0AAD4R875"/>
<evidence type="ECO:0000313" key="4">
    <source>
        <dbReference type="Proteomes" id="UP001201812"/>
    </source>
</evidence>
<protein>
    <submittedName>
        <fullName evidence="3">Kelch motif domain-containing protein</fullName>
    </submittedName>
</protein>
<dbReference type="InterPro" id="IPR006652">
    <property type="entry name" value="Kelch_1"/>
</dbReference>
<dbReference type="PANTHER" id="PTHR46461:SF1">
    <property type="entry name" value="KELCH DOMAIN-CONTAINING PROTEIN 3"/>
    <property type="match status" value="1"/>
</dbReference>